<evidence type="ECO:0000313" key="1">
    <source>
        <dbReference type="EMBL" id="AQS87548.1"/>
    </source>
</evidence>
<keyword evidence="2" id="KW-1185">Reference proteome</keyword>
<dbReference type="KEGG" id="nch:A0U93_05910"/>
<dbReference type="InterPro" id="IPR036520">
    <property type="entry name" value="UPF0759_sf"/>
</dbReference>
<dbReference type="PANTHER" id="PTHR30348:SF14">
    <property type="entry name" value="BLR8050 PROTEIN"/>
    <property type="match status" value="1"/>
</dbReference>
<dbReference type="PANTHER" id="PTHR30348">
    <property type="entry name" value="UNCHARACTERIZED PROTEIN YECE"/>
    <property type="match status" value="1"/>
</dbReference>
<dbReference type="Pfam" id="PF01904">
    <property type="entry name" value="DUF72"/>
    <property type="match status" value="1"/>
</dbReference>
<dbReference type="Gene3D" id="3.20.20.410">
    <property type="entry name" value="Protein of unknown function UPF0759"/>
    <property type="match status" value="1"/>
</dbReference>
<name>A0A1U9KP14_9PROT</name>
<gene>
    <name evidence="1" type="ORF">A0U93_05910</name>
</gene>
<dbReference type="SUPFAM" id="SSF117396">
    <property type="entry name" value="TM1631-like"/>
    <property type="match status" value="1"/>
</dbReference>
<proteinExistence type="predicted"/>
<dbReference type="EMBL" id="CP014691">
    <property type="protein sequence ID" value="AQS87548.1"/>
    <property type="molecule type" value="Genomic_DNA"/>
</dbReference>
<organism evidence="1 2">
    <name type="scientific">Neoasaia chiangmaiensis</name>
    <dbReference type="NCBI Taxonomy" id="320497"/>
    <lineage>
        <taxon>Bacteria</taxon>
        <taxon>Pseudomonadati</taxon>
        <taxon>Pseudomonadota</taxon>
        <taxon>Alphaproteobacteria</taxon>
        <taxon>Acetobacterales</taxon>
        <taxon>Acetobacteraceae</taxon>
        <taxon>Neoasaia</taxon>
    </lineage>
</organism>
<dbReference type="Proteomes" id="UP000188604">
    <property type="component" value="Chromosome"/>
</dbReference>
<protein>
    <submittedName>
        <fullName evidence="1">Uncharacterized protein</fullName>
    </submittedName>
</protein>
<sequence>MTSVRICCAGWAVPPHHRDLFPVSGSHLARYATLFDAVEINTSFYRPHRRATYERWAETVPPGFRFAVKVPQAWTHVARLAVEARDMADFVAAVDGLGEKRGPLLVQLPPSLSFEDALAAEFFAKFRTIIAGPIVCEPRHASWFTSEAAALLARHHVARVMADPLPVPEAAQPGGWDGFVYRRLHGSPEIYYSAYGEEYLGNLARQIRETPVAQWCVFDNTARGAAAANALSLVGLLRDGG</sequence>
<dbReference type="AlphaFoldDB" id="A0A1U9KP14"/>
<accession>A0A1U9KP14</accession>
<dbReference type="OrthoDB" id="9780310at2"/>
<dbReference type="STRING" id="320497.A0U93_05910"/>
<evidence type="ECO:0000313" key="2">
    <source>
        <dbReference type="Proteomes" id="UP000188604"/>
    </source>
</evidence>
<dbReference type="RefSeq" id="WP_077806535.1">
    <property type="nucleotide sequence ID" value="NZ_BJXS01000002.1"/>
</dbReference>
<reference evidence="1 2" key="1">
    <citation type="submission" date="2016-03" db="EMBL/GenBank/DDBJ databases">
        <title>Acetic acid bacteria sequencing.</title>
        <authorList>
            <person name="Brandt J."/>
            <person name="Jakob F."/>
            <person name="Vogel R.F."/>
        </authorList>
    </citation>
    <scope>NUCLEOTIDE SEQUENCE [LARGE SCALE GENOMIC DNA]</scope>
    <source>
        <strain evidence="1 2">NBRC 101099</strain>
    </source>
</reference>
<dbReference type="InterPro" id="IPR002763">
    <property type="entry name" value="DUF72"/>
</dbReference>